<dbReference type="InterPro" id="IPR015422">
    <property type="entry name" value="PyrdxlP-dep_Trfase_small"/>
</dbReference>
<keyword evidence="3 5" id="KW-0808">Transferase</keyword>
<dbReference type="GO" id="GO:0008483">
    <property type="term" value="F:transaminase activity"/>
    <property type="evidence" value="ECO:0007669"/>
    <property type="project" value="UniProtKB-KW"/>
</dbReference>
<name>G9ZLD1_9LACO</name>
<dbReference type="InterPro" id="IPR015424">
    <property type="entry name" value="PyrdxlP-dep_Trfase"/>
</dbReference>
<dbReference type="PANTHER" id="PTHR42832">
    <property type="entry name" value="AMINO ACID AMINOTRANSFERASE"/>
    <property type="match status" value="1"/>
</dbReference>
<accession>G9ZLD1</accession>
<reference evidence="5 6" key="1">
    <citation type="submission" date="2011-09" db="EMBL/GenBank/DDBJ databases">
        <authorList>
            <person name="Weinstock G."/>
            <person name="Sodergren E."/>
            <person name="Clifton S."/>
            <person name="Fulton L."/>
            <person name="Fulton B."/>
            <person name="Courtney L."/>
            <person name="Fronick C."/>
            <person name="Harrison M."/>
            <person name="Strong C."/>
            <person name="Farmer C."/>
            <person name="Delahaunty K."/>
            <person name="Markovic C."/>
            <person name="Hall O."/>
            <person name="Minx P."/>
            <person name="Tomlinson C."/>
            <person name="Mitreva M."/>
            <person name="Hou S."/>
            <person name="Chen J."/>
            <person name="Wollam A."/>
            <person name="Pepin K.H."/>
            <person name="Johnson M."/>
            <person name="Bhonagiri V."/>
            <person name="Zhang X."/>
            <person name="Suruliraj S."/>
            <person name="Warren W."/>
            <person name="Chinwalla A."/>
            <person name="Mardis E.R."/>
            <person name="Wilson R.K."/>
        </authorList>
    </citation>
    <scope>NUCLEOTIDE SEQUENCE [LARGE SCALE GENOMIC DNA]</scope>
    <source>
        <strain evidence="5 6">F0439</strain>
    </source>
</reference>
<dbReference type="Gene3D" id="3.90.1150.10">
    <property type="entry name" value="Aspartate Aminotransferase, domain 1"/>
    <property type="match status" value="1"/>
</dbReference>
<dbReference type="SUPFAM" id="SSF53383">
    <property type="entry name" value="PLP-dependent transferases"/>
    <property type="match status" value="1"/>
</dbReference>
<evidence type="ECO:0000313" key="6">
    <source>
        <dbReference type="Proteomes" id="UP000004625"/>
    </source>
</evidence>
<dbReference type="eggNOG" id="COG0436">
    <property type="taxonomic scope" value="Bacteria"/>
</dbReference>
<comment type="cofactor">
    <cofactor evidence="1">
        <name>pyridoxal 5'-phosphate</name>
        <dbReference type="ChEBI" id="CHEBI:597326"/>
    </cofactor>
</comment>
<dbReference type="STRING" id="797515.HMPREF9103_00529"/>
<dbReference type="Proteomes" id="UP000004625">
    <property type="component" value="Unassembled WGS sequence"/>
</dbReference>
<dbReference type="InterPro" id="IPR015421">
    <property type="entry name" value="PyrdxlP-dep_Trfase_major"/>
</dbReference>
<comment type="caution">
    <text evidence="5">The sequence shown here is derived from an EMBL/GenBank/DDBJ whole genome shotgun (WGS) entry which is preliminary data.</text>
</comment>
<keyword evidence="2 5" id="KW-0032">Aminotransferase</keyword>
<evidence type="ECO:0000313" key="5">
    <source>
        <dbReference type="EMBL" id="EHM00399.1"/>
    </source>
</evidence>
<dbReference type="CDD" id="cd00609">
    <property type="entry name" value="AAT_like"/>
    <property type="match status" value="1"/>
</dbReference>
<sequence length="397" mass="44069">MQFQPSERIAEVGQKYLAIQQEQIKQLKRKGVSIINLGRGNPDQPTFKPIVDQAKTELNNPINHGYPPYGGNQTLKTSIKSFYKQEYRVDLADDEITVFSGSTAALTALPMVLANPEDIVLTPTPAFFAYHIGITMSGAGEWQLPLLKENNFLPDLDAIPEHILKKSKLLFLNYPHNPTGAGATTAFFNKAVQFGKKHHIAIIHDFAYADISFEQKVPSFLQSPGAKDTGIEIYTFSKTFNMAGWRCAFAVGNPSIIKLLKQYIQNSVGGTFGTVQNAGGFALLHQKEQRQKLRSRYLTRRNAALNALKQCGMHASKSSGTFFIWAKLPDNIYDDKAFAKELLNYRHVAIVPGSAFGETGKGYIRISLVSPTQTIIAGIHLLANFANNYQESRDLID</sequence>
<dbReference type="PANTHER" id="PTHR42832:SF3">
    <property type="entry name" value="L-GLUTAMINE--4-(METHYLSULFANYL)-2-OXOBUTANOATE AMINOTRANSFERASE"/>
    <property type="match status" value="1"/>
</dbReference>
<evidence type="ECO:0000259" key="4">
    <source>
        <dbReference type="Pfam" id="PF00155"/>
    </source>
</evidence>
<proteinExistence type="predicted"/>
<evidence type="ECO:0000256" key="1">
    <source>
        <dbReference type="ARBA" id="ARBA00001933"/>
    </source>
</evidence>
<protein>
    <submittedName>
        <fullName evidence="5">Putative LL-diaminopimelate aminotransferase</fullName>
    </submittedName>
</protein>
<dbReference type="InterPro" id="IPR050881">
    <property type="entry name" value="LL-DAP_aminotransferase"/>
</dbReference>
<organism evidence="5 6">
    <name type="scientific">Lentilactobacillus parafarraginis F0439</name>
    <dbReference type="NCBI Taxonomy" id="797515"/>
    <lineage>
        <taxon>Bacteria</taxon>
        <taxon>Bacillati</taxon>
        <taxon>Bacillota</taxon>
        <taxon>Bacilli</taxon>
        <taxon>Lactobacillales</taxon>
        <taxon>Lactobacillaceae</taxon>
        <taxon>Lentilactobacillus</taxon>
    </lineage>
</organism>
<gene>
    <name evidence="5" type="ORF">HMPREF9103_00529</name>
</gene>
<dbReference type="HOGENOM" id="CLU_017584_4_5_9"/>
<evidence type="ECO:0000256" key="2">
    <source>
        <dbReference type="ARBA" id="ARBA00022576"/>
    </source>
</evidence>
<keyword evidence="6" id="KW-1185">Reference proteome</keyword>
<evidence type="ECO:0000256" key="3">
    <source>
        <dbReference type="ARBA" id="ARBA00022679"/>
    </source>
</evidence>
<feature type="domain" description="Aminotransferase class I/classII large" evidence="4">
    <location>
        <begin position="34"/>
        <end position="371"/>
    </location>
</feature>
<dbReference type="Pfam" id="PF00155">
    <property type="entry name" value="Aminotran_1_2"/>
    <property type="match status" value="1"/>
</dbReference>
<dbReference type="EMBL" id="AGEY01000026">
    <property type="protein sequence ID" value="EHM00399.1"/>
    <property type="molecule type" value="Genomic_DNA"/>
</dbReference>
<dbReference type="AlphaFoldDB" id="G9ZLD1"/>
<dbReference type="GO" id="GO:0030170">
    <property type="term" value="F:pyridoxal phosphate binding"/>
    <property type="evidence" value="ECO:0007669"/>
    <property type="project" value="InterPro"/>
</dbReference>
<dbReference type="RefSeq" id="WP_008211025.1">
    <property type="nucleotide sequence ID" value="NZ_JH414924.1"/>
</dbReference>
<dbReference type="PATRIC" id="fig|797515.3.peg.490"/>
<dbReference type="Gene3D" id="3.40.640.10">
    <property type="entry name" value="Type I PLP-dependent aspartate aminotransferase-like (Major domain)"/>
    <property type="match status" value="1"/>
</dbReference>
<dbReference type="InterPro" id="IPR004839">
    <property type="entry name" value="Aminotransferase_I/II_large"/>
</dbReference>